<dbReference type="RefSeq" id="WP_187224662.1">
    <property type="nucleotide sequence ID" value="NZ_JABVED010000035.1"/>
</dbReference>
<organism evidence="1 2">
    <name type="scientific">Actinokineospora xionganensis</name>
    <dbReference type="NCBI Taxonomy" id="2684470"/>
    <lineage>
        <taxon>Bacteria</taxon>
        <taxon>Bacillati</taxon>
        <taxon>Actinomycetota</taxon>
        <taxon>Actinomycetes</taxon>
        <taxon>Pseudonocardiales</taxon>
        <taxon>Pseudonocardiaceae</taxon>
        <taxon>Actinokineospora</taxon>
    </lineage>
</organism>
<accession>A0ABR7LFW3</accession>
<gene>
    <name evidence="1" type="ORF">GPZ80_31045</name>
</gene>
<dbReference type="Proteomes" id="UP000734823">
    <property type="component" value="Unassembled WGS sequence"/>
</dbReference>
<name>A0ABR7LFW3_9PSEU</name>
<comment type="caution">
    <text evidence="1">The sequence shown here is derived from an EMBL/GenBank/DDBJ whole genome shotgun (WGS) entry which is preliminary data.</text>
</comment>
<evidence type="ECO:0000313" key="2">
    <source>
        <dbReference type="Proteomes" id="UP000734823"/>
    </source>
</evidence>
<sequence length="98" mass="10052">MVPKFSDIRTLKPHGLPALRTTVAPALTKALRSLLGVASALLTFGDGVPPATTLAAGWLGHGVWACTTTARTWSCPGAYAHWCAAVDVRGGAAILALS</sequence>
<reference evidence="1 2" key="1">
    <citation type="submission" date="2020-06" db="EMBL/GenBank/DDBJ databases">
        <title>Actinokineospora xiongansis sp. nov., isolated from soil of Baiyangdian.</title>
        <authorList>
            <person name="Zhang X."/>
        </authorList>
    </citation>
    <scope>NUCLEOTIDE SEQUENCE [LARGE SCALE GENOMIC DNA]</scope>
    <source>
        <strain evidence="1 2">HBU206404</strain>
    </source>
</reference>
<evidence type="ECO:0000313" key="1">
    <source>
        <dbReference type="EMBL" id="MBC6451590.1"/>
    </source>
</evidence>
<protein>
    <submittedName>
        <fullName evidence="1">Uncharacterized protein</fullName>
    </submittedName>
</protein>
<keyword evidence="2" id="KW-1185">Reference proteome</keyword>
<proteinExistence type="predicted"/>
<dbReference type="EMBL" id="JABVED010000035">
    <property type="protein sequence ID" value="MBC6451590.1"/>
    <property type="molecule type" value="Genomic_DNA"/>
</dbReference>